<evidence type="ECO:0000256" key="7">
    <source>
        <dbReference type="PROSITE-ProRule" id="PRU00042"/>
    </source>
</evidence>
<keyword evidence="2" id="KW-0479">Metal-binding</keyword>
<keyword evidence="8" id="KW-0175">Coiled coil</keyword>
<dbReference type="GO" id="GO:0008270">
    <property type="term" value="F:zinc ion binding"/>
    <property type="evidence" value="ECO:0007669"/>
    <property type="project" value="UniProtKB-KW"/>
</dbReference>
<dbReference type="InterPro" id="IPR056436">
    <property type="entry name" value="Znf-C2H2_ZIC1-5/GLI1-3-like"/>
</dbReference>
<reference evidence="11 12" key="1">
    <citation type="journal article" date="2019" name="Nat. Ecol. Evol.">
        <title>Megaphylogeny resolves global patterns of mushroom evolution.</title>
        <authorList>
            <person name="Varga T."/>
            <person name="Krizsan K."/>
            <person name="Foldi C."/>
            <person name="Dima B."/>
            <person name="Sanchez-Garcia M."/>
            <person name="Sanchez-Ramirez S."/>
            <person name="Szollosi G.J."/>
            <person name="Szarkandi J.G."/>
            <person name="Papp V."/>
            <person name="Albert L."/>
            <person name="Andreopoulos W."/>
            <person name="Angelini C."/>
            <person name="Antonin V."/>
            <person name="Barry K.W."/>
            <person name="Bougher N.L."/>
            <person name="Buchanan P."/>
            <person name="Buyck B."/>
            <person name="Bense V."/>
            <person name="Catcheside P."/>
            <person name="Chovatia M."/>
            <person name="Cooper J."/>
            <person name="Damon W."/>
            <person name="Desjardin D."/>
            <person name="Finy P."/>
            <person name="Geml J."/>
            <person name="Haridas S."/>
            <person name="Hughes K."/>
            <person name="Justo A."/>
            <person name="Karasinski D."/>
            <person name="Kautmanova I."/>
            <person name="Kiss B."/>
            <person name="Kocsube S."/>
            <person name="Kotiranta H."/>
            <person name="LaButti K.M."/>
            <person name="Lechner B.E."/>
            <person name="Liimatainen K."/>
            <person name="Lipzen A."/>
            <person name="Lukacs Z."/>
            <person name="Mihaltcheva S."/>
            <person name="Morgado L.N."/>
            <person name="Niskanen T."/>
            <person name="Noordeloos M.E."/>
            <person name="Ohm R.A."/>
            <person name="Ortiz-Santana B."/>
            <person name="Ovrebo C."/>
            <person name="Racz N."/>
            <person name="Riley R."/>
            <person name="Savchenko A."/>
            <person name="Shiryaev A."/>
            <person name="Soop K."/>
            <person name="Spirin V."/>
            <person name="Szebenyi C."/>
            <person name="Tomsovsky M."/>
            <person name="Tulloss R.E."/>
            <person name="Uehling J."/>
            <person name="Grigoriev I.V."/>
            <person name="Vagvolgyi C."/>
            <person name="Papp T."/>
            <person name="Martin F.M."/>
            <person name="Miettinen O."/>
            <person name="Hibbett D.S."/>
            <person name="Nagy L.G."/>
        </authorList>
    </citation>
    <scope>NUCLEOTIDE SEQUENCE [LARGE SCALE GENOMIC DNA]</scope>
    <source>
        <strain evidence="11 12">FP101781</strain>
    </source>
</reference>
<dbReference type="SMART" id="SM00355">
    <property type="entry name" value="ZnF_C2H2"/>
    <property type="match status" value="3"/>
</dbReference>
<evidence type="ECO:0000256" key="9">
    <source>
        <dbReference type="SAM" id="MobiDB-lite"/>
    </source>
</evidence>
<gene>
    <name evidence="11" type="ORF">FA13DRAFT_1638127</name>
</gene>
<dbReference type="FunFam" id="3.30.160.60:FF:000031">
    <property type="entry name" value="GLI family zinc finger 3"/>
    <property type="match status" value="1"/>
</dbReference>
<dbReference type="Pfam" id="PF23561">
    <property type="entry name" value="zf-C2H2_15"/>
    <property type="match status" value="1"/>
</dbReference>
<protein>
    <recommendedName>
        <fullName evidence="10">C2H2-type domain-containing protein</fullName>
    </recommendedName>
</protein>
<dbReference type="PROSITE" id="PS50157">
    <property type="entry name" value="ZINC_FINGER_C2H2_2"/>
    <property type="match status" value="2"/>
</dbReference>
<feature type="compositionally biased region" description="Polar residues" evidence="9">
    <location>
        <begin position="162"/>
        <end position="182"/>
    </location>
</feature>
<keyword evidence="6" id="KW-0539">Nucleus</keyword>
<dbReference type="SUPFAM" id="SSF57667">
    <property type="entry name" value="beta-beta-alpha zinc fingers"/>
    <property type="match status" value="2"/>
</dbReference>
<feature type="region of interest" description="Disordered" evidence="9">
    <location>
        <begin position="1"/>
        <end position="37"/>
    </location>
</feature>
<evidence type="ECO:0000313" key="11">
    <source>
        <dbReference type="EMBL" id="TEB24999.1"/>
    </source>
</evidence>
<evidence type="ECO:0000256" key="2">
    <source>
        <dbReference type="ARBA" id="ARBA00022723"/>
    </source>
</evidence>
<dbReference type="PANTHER" id="PTHR45718">
    <property type="entry name" value="TRANSCRIPTIONAL ACTIVATOR CUBITUS INTERRUPTUS"/>
    <property type="match status" value="1"/>
</dbReference>
<evidence type="ECO:0000259" key="10">
    <source>
        <dbReference type="PROSITE" id="PS50157"/>
    </source>
</evidence>
<organism evidence="11 12">
    <name type="scientific">Coprinellus micaceus</name>
    <name type="common">Glistening ink-cap mushroom</name>
    <name type="synonym">Coprinus micaceus</name>
    <dbReference type="NCBI Taxonomy" id="71717"/>
    <lineage>
        <taxon>Eukaryota</taxon>
        <taxon>Fungi</taxon>
        <taxon>Dikarya</taxon>
        <taxon>Basidiomycota</taxon>
        <taxon>Agaricomycotina</taxon>
        <taxon>Agaricomycetes</taxon>
        <taxon>Agaricomycetidae</taxon>
        <taxon>Agaricales</taxon>
        <taxon>Agaricineae</taxon>
        <taxon>Psathyrellaceae</taxon>
        <taxon>Coprinellus</taxon>
    </lineage>
</organism>
<dbReference type="Proteomes" id="UP000298030">
    <property type="component" value="Unassembled WGS sequence"/>
</dbReference>
<dbReference type="InterPro" id="IPR013087">
    <property type="entry name" value="Znf_C2H2_type"/>
</dbReference>
<dbReference type="EMBL" id="QPFP01000061">
    <property type="protein sequence ID" value="TEB24999.1"/>
    <property type="molecule type" value="Genomic_DNA"/>
</dbReference>
<keyword evidence="3" id="KW-0677">Repeat</keyword>
<sequence>MSVSDDDKSVTVQGSPAPSIPLPEQVREGEANATTTPAQTTADKCLWNDCNIPFSNLQQLVEHIHSHHVGMHKSSYSCEWATCNRRGLPQTSRFALVSHIRSHTGEKPFICSVTECDKAFTRSDALAKHMRQQHNISPPPPGRGGGSRKRKRGVAAVAGSADTPSGSGTVTAAAPSPSSTHNGFGGQLLTHHHRSTNGHHERRRSRSPPDADVDEEGYSSGSSDTLPEHLVSHYNPETGLVMGRTPAMVMYLLMKAKYRHATEQHEDLLEQLRVMKAETKREKELKEEALDQFLKAQFGCVVIIFI</sequence>
<evidence type="ECO:0000256" key="4">
    <source>
        <dbReference type="ARBA" id="ARBA00022771"/>
    </source>
</evidence>
<keyword evidence="4 7" id="KW-0863">Zinc-finger</keyword>
<dbReference type="OrthoDB" id="3437960at2759"/>
<comment type="subcellular location">
    <subcellularLocation>
        <location evidence="1">Nucleus</location>
    </subcellularLocation>
</comment>
<dbReference type="InterPro" id="IPR043359">
    <property type="entry name" value="GLI-like"/>
</dbReference>
<evidence type="ECO:0000256" key="8">
    <source>
        <dbReference type="SAM" id="Coils"/>
    </source>
</evidence>
<dbReference type="FunFam" id="3.30.160.60:FF:000201">
    <property type="entry name" value="C2H2 finger domain protein (Gli3)"/>
    <property type="match status" value="1"/>
</dbReference>
<accession>A0A4Y7SUT0</accession>
<proteinExistence type="predicted"/>
<dbReference type="GO" id="GO:0000978">
    <property type="term" value="F:RNA polymerase II cis-regulatory region sequence-specific DNA binding"/>
    <property type="evidence" value="ECO:0007669"/>
    <property type="project" value="TreeGrafter"/>
</dbReference>
<keyword evidence="12" id="KW-1185">Reference proteome</keyword>
<feature type="domain" description="C2H2-type" evidence="10">
    <location>
        <begin position="109"/>
        <end position="139"/>
    </location>
</feature>
<dbReference type="Gene3D" id="3.30.160.60">
    <property type="entry name" value="Classic Zinc Finger"/>
    <property type="match status" value="3"/>
</dbReference>
<keyword evidence="5" id="KW-0862">Zinc</keyword>
<evidence type="ECO:0000256" key="1">
    <source>
        <dbReference type="ARBA" id="ARBA00004123"/>
    </source>
</evidence>
<feature type="compositionally biased region" description="Basic residues" evidence="9">
    <location>
        <begin position="190"/>
        <end position="206"/>
    </location>
</feature>
<feature type="domain" description="C2H2-type" evidence="10">
    <location>
        <begin position="76"/>
        <end position="108"/>
    </location>
</feature>
<evidence type="ECO:0000256" key="3">
    <source>
        <dbReference type="ARBA" id="ARBA00022737"/>
    </source>
</evidence>
<dbReference type="GO" id="GO:0005634">
    <property type="term" value="C:nucleus"/>
    <property type="evidence" value="ECO:0007669"/>
    <property type="project" value="UniProtKB-SubCell"/>
</dbReference>
<dbReference type="GO" id="GO:0000981">
    <property type="term" value="F:DNA-binding transcription factor activity, RNA polymerase II-specific"/>
    <property type="evidence" value="ECO:0007669"/>
    <property type="project" value="TreeGrafter"/>
</dbReference>
<feature type="region of interest" description="Disordered" evidence="9">
    <location>
        <begin position="127"/>
        <end position="230"/>
    </location>
</feature>
<comment type="caution">
    <text evidence="11">The sequence shown here is derived from an EMBL/GenBank/DDBJ whole genome shotgun (WGS) entry which is preliminary data.</text>
</comment>
<dbReference type="PANTHER" id="PTHR45718:SF4">
    <property type="entry name" value="TRANSCRIPTIONAL ACTIVATOR CUBITUS INTERRUPTUS"/>
    <property type="match status" value="1"/>
</dbReference>
<dbReference type="STRING" id="71717.A0A4Y7SUT0"/>
<evidence type="ECO:0000256" key="6">
    <source>
        <dbReference type="ARBA" id="ARBA00023242"/>
    </source>
</evidence>
<dbReference type="PROSITE" id="PS00028">
    <property type="entry name" value="ZINC_FINGER_C2H2_1"/>
    <property type="match status" value="2"/>
</dbReference>
<evidence type="ECO:0000256" key="5">
    <source>
        <dbReference type="ARBA" id="ARBA00022833"/>
    </source>
</evidence>
<dbReference type="AlphaFoldDB" id="A0A4Y7SUT0"/>
<dbReference type="InterPro" id="IPR036236">
    <property type="entry name" value="Znf_C2H2_sf"/>
</dbReference>
<evidence type="ECO:0000313" key="12">
    <source>
        <dbReference type="Proteomes" id="UP000298030"/>
    </source>
</evidence>
<name>A0A4Y7SUT0_COPMI</name>
<feature type="coiled-coil region" evidence="8">
    <location>
        <begin position="258"/>
        <end position="296"/>
    </location>
</feature>